<feature type="transmembrane region" description="Helical" evidence="1">
    <location>
        <begin position="12"/>
        <end position="34"/>
    </location>
</feature>
<evidence type="ECO:0000256" key="1">
    <source>
        <dbReference type="SAM" id="Phobius"/>
    </source>
</evidence>
<gene>
    <name evidence="2" type="ORF">F8237_12160</name>
</gene>
<sequence length="146" mass="16162">MISIENSSLEVLFAELLAALLGVHGEFGILIYFTPKAAIARLDMIDNVIEPSLAGHSELIAEIRAILKRAKAAIGRRHDAMHTLWAFDDPADGVQQILLPSFKGGEMNLSTLDKLIADYRSLIEEVIPLIDHVQKARGFGWKAPYR</sequence>
<accession>A0A5P6P4F6</accession>
<dbReference type="Proteomes" id="UP000325641">
    <property type="component" value="Chromosome"/>
</dbReference>
<organism evidence="2 3">
    <name type="scientific">Bradyrhizobium betae</name>
    <dbReference type="NCBI Taxonomy" id="244734"/>
    <lineage>
        <taxon>Bacteria</taxon>
        <taxon>Pseudomonadati</taxon>
        <taxon>Pseudomonadota</taxon>
        <taxon>Alphaproteobacteria</taxon>
        <taxon>Hyphomicrobiales</taxon>
        <taxon>Nitrobacteraceae</taxon>
        <taxon>Bradyrhizobium</taxon>
    </lineage>
</organism>
<keyword evidence="1" id="KW-0812">Transmembrane</keyword>
<keyword evidence="1" id="KW-1133">Transmembrane helix</keyword>
<dbReference type="EMBL" id="CP044543">
    <property type="protein sequence ID" value="QFI73085.1"/>
    <property type="molecule type" value="Genomic_DNA"/>
</dbReference>
<protein>
    <submittedName>
        <fullName evidence="2">Uncharacterized protein</fullName>
    </submittedName>
</protein>
<dbReference type="AlphaFoldDB" id="A0A5P6P4F6"/>
<dbReference type="RefSeq" id="WP_151644934.1">
    <property type="nucleotide sequence ID" value="NZ_CP044543.1"/>
</dbReference>
<keyword evidence="1" id="KW-0472">Membrane</keyword>
<evidence type="ECO:0000313" key="2">
    <source>
        <dbReference type="EMBL" id="QFI73085.1"/>
    </source>
</evidence>
<evidence type="ECO:0000313" key="3">
    <source>
        <dbReference type="Proteomes" id="UP000325641"/>
    </source>
</evidence>
<proteinExistence type="predicted"/>
<reference evidence="3" key="1">
    <citation type="submission" date="2019-10" db="EMBL/GenBank/DDBJ databases">
        <title>Complete Genome Sequence of Bradyrhizobium betae type strain PL7HG1T.</title>
        <authorList>
            <person name="Bromfield E.S.P."/>
            <person name="Cloutier S."/>
        </authorList>
    </citation>
    <scope>NUCLEOTIDE SEQUENCE [LARGE SCALE GENOMIC DNA]</scope>
    <source>
        <strain evidence="3">PL7HG1</strain>
    </source>
</reference>
<dbReference type="KEGG" id="bbet:F8237_12160"/>
<name>A0A5P6P4F6_9BRAD</name>